<organism evidence="1 2">
    <name type="scientific">Rhabditophanes sp. KR3021</name>
    <dbReference type="NCBI Taxonomy" id="114890"/>
    <lineage>
        <taxon>Eukaryota</taxon>
        <taxon>Metazoa</taxon>
        <taxon>Ecdysozoa</taxon>
        <taxon>Nematoda</taxon>
        <taxon>Chromadorea</taxon>
        <taxon>Rhabditida</taxon>
        <taxon>Tylenchina</taxon>
        <taxon>Panagrolaimomorpha</taxon>
        <taxon>Strongyloidoidea</taxon>
        <taxon>Alloionematidae</taxon>
        <taxon>Rhabditophanes</taxon>
    </lineage>
</organism>
<evidence type="ECO:0000313" key="2">
    <source>
        <dbReference type="WBParaSite" id="RSKR_0000937100.1"/>
    </source>
</evidence>
<dbReference type="Proteomes" id="UP000095286">
    <property type="component" value="Unplaced"/>
</dbReference>
<protein>
    <submittedName>
        <fullName evidence="2">Cystatin domain-containing protein</fullName>
    </submittedName>
</protein>
<name>A0AC35U9B6_9BILA</name>
<evidence type="ECO:0000313" key="1">
    <source>
        <dbReference type="Proteomes" id="UP000095286"/>
    </source>
</evidence>
<dbReference type="WBParaSite" id="RSKR_0000937100.1">
    <property type="protein sequence ID" value="RSKR_0000937100.1"/>
    <property type="gene ID" value="RSKR_0000937100"/>
</dbReference>
<proteinExistence type="predicted"/>
<reference evidence="2" key="1">
    <citation type="submission" date="2016-11" db="UniProtKB">
        <authorList>
            <consortium name="WormBaseParasite"/>
        </authorList>
    </citation>
    <scope>IDENTIFICATION</scope>
    <source>
        <strain evidence="2">KR3021</strain>
    </source>
</reference>
<accession>A0AC35U9B6</accession>
<sequence>MVVLVSVMSKDEPPTGGWKQRDKNSEETLNYAKRALSQWNSQNSTSTHLFKLIKVTVAREKIVCGKSVNLSFIARETTCLKSSTSSEELEPTKCPSKAGGDIIEITTNIWIKMWENSEKYKITSVKKLN</sequence>